<dbReference type="AlphaFoldDB" id="A0A815DQR7"/>
<organism evidence="2 3">
    <name type="scientific">Adineta ricciae</name>
    <name type="common">Rotifer</name>
    <dbReference type="NCBI Taxonomy" id="249248"/>
    <lineage>
        <taxon>Eukaryota</taxon>
        <taxon>Metazoa</taxon>
        <taxon>Spiralia</taxon>
        <taxon>Gnathifera</taxon>
        <taxon>Rotifera</taxon>
        <taxon>Eurotatoria</taxon>
        <taxon>Bdelloidea</taxon>
        <taxon>Adinetida</taxon>
        <taxon>Adinetidae</taxon>
        <taxon>Adineta</taxon>
    </lineage>
</organism>
<dbReference type="EMBL" id="CAJNOR010002489">
    <property type="protein sequence ID" value="CAF1301434.1"/>
    <property type="molecule type" value="Genomic_DNA"/>
</dbReference>
<evidence type="ECO:0000313" key="1">
    <source>
        <dbReference type="EMBL" id="CAF0824666.1"/>
    </source>
</evidence>
<dbReference type="PANTHER" id="PTHR28489:SF2">
    <property type="entry name" value="RENTINAL DEGENERATION 3-LIKE"/>
    <property type="match status" value="1"/>
</dbReference>
<gene>
    <name evidence="1" type="ORF">EDS130_LOCUS6024</name>
    <name evidence="2" type="ORF">XAT740_LOCUS28884</name>
</gene>
<dbReference type="Pfam" id="PF14473">
    <property type="entry name" value="RD3"/>
    <property type="match status" value="1"/>
</dbReference>
<evidence type="ECO:0000313" key="2">
    <source>
        <dbReference type="EMBL" id="CAF1301434.1"/>
    </source>
</evidence>
<dbReference type="Proteomes" id="UP000663852">
    <property type="component" value="Unassembled WGS sequence"/>
</dbReference>
<dbReference type="Proteomes" id="UP000663828">
    <property type="component" value="Unassembled WGS sequence"/>
</dbReference>
<sequence length="238" mass="26657">MAFSNLFRRYSGSNDAYSVSSTYAEKSSIVETLLDELESQCQNCLNSSLRNTQTLNSSSSGGFLSTSSSSLTVMPAKRHSSVDYSWLRPSNNLLQPTNETYHLPDILKIELSALIRNVLPEDCTLIINQFRRHIRAQTKALTPENIIALFRATVADYIDQKSTIRSNMTSSTEMISSSSKNNHKTASAIYSFVRNNRVNPKRQCDDEQHCIAELTEISITSSSNDGADTSKFRLNRHL</sequence>
<dbReference type="OrthoDB" id="10012299at2759"/>
<name>A0A815DQR7_ADIRI</name>
<dbReference type="PANTHER" id="PTHR28489">
    <property type="entry name" value="RENTINAL DEGENERATION 3-LIKE"/>
    <property type="match status" value="1"/>
</dbReference>
<dbReference type="EMBL" id="CAJNOJ010000017">
    <property type="protein sequence ID" value="CAF0824666.1"/>
    <property type="molecule type" value="Genomic_DNA"/>
</dbReference>
<reference evidence="2" key="1">
    <citation type="submission" date="2021-02" db="EMBL/GenBank/DDBJ databases">
        <authorList>
            <person name="Nowell W R."/>
        </authorList>
    </citation>
    <scope>NUCLEOTIDE SEQUENCE</scope>
</reference>
<evidence type="ECO:0000313" key="3">
    <source>
        <dbReference type="Proteomes" id="UP000663828"/>
    </source>
</evidence>
<dbReference type="InterPro" id="IPR028092">
    <property type="entry name" value="RD3"/>
</dbReference>
<protein>
    <submittedName>
        <fullName evidence="2">Uncharacterized protein</fullName>
    </submittedName>
</protein>
<comment type="caution">
    <text evidence="2">The sequence shown here is derived from an EMBL/GenBank/DDBJ whole genome shotgun (WGS) entry which is preliminary data.</text>
</comment>
<keyword evidence="3" id="KW-1185">Reference proteome</keyword>
<accession>A0A815DQR7</accession>
<proteinExistence type="predicted"/>